<comment type="subcellular location">
    <subcellularLocation>
        <location evidence="1">Nucleus membrane</location>
        <topology evidence="1">Single-pass membrane protein</topology>
    </subcellularLocation>
</comment>
<dbReference type="GO" id="GO:0005643">
    <property type="term" value="C:nuclear pore"/>
    <property type="evidence" value="ECO:0007669"/>
    <property type="project" value="TreeGrafter"/>
</dbReference>
<comment type="similarity">
    <text evidence="2">Belongs to the NUP210 family.</text>
</comment>
<feature type="domain" description="NUP210 Ig-like" evidence="13">
    <location>
        <begin position="119"/>
        <end position="224"/>
    </location>
</feature>
<evidence type="ECO:0000256" key="3">
    <source>
        <dbReference type="ARBA" id="ARBA00022692"/>
    </source>
</evidence>
<keyword evidence="6" id="KW-0472">Membrane</keyword>
<evidence type="ECO:0000313" key="16">
    <source>
        <dbReference type="Proteomes" id="UP000494163"/>
    </source>
</evidence>
<feature type="domain" description="NUP210 fourth Ig-like" evidence="14">
    <location>
        <begin position="339"/>
        <end position="411"/>
    </location>
</feature>
<dbReference type="PANTHER" id="PTHR23019:SF0">
    <property type="entry name" value="NUCLEAR PORE MEMBRANE GLYCOPROTEIN 210"/>
    <property type="match status" value="1"/>
</dbReference>
<evidence type="ECO:0000259" key="11">
    <source>
        <dbReference type="Pfam" id="PF22963"/>
    </source>
</evidence>
<dbReference type="Pfam" id="PF22969">
    <property type="entry name" value="Ig_NUP210_2nd"/>
    <property type="match status" value="1"/>
</dbReference>
<gene>
    <name evidence="15" type="ORF">Dbus_chr2Rg2181</name>
</gene>
<dbReference type="OMA" id="DESGCYE"/>
<name>A0A0M4EEP8_DROBS</name>
<dbReference type="InterPro" id="IPR055099">
    <property type="entry name" value="Ig_NUP210_7th"/>
</dbReference>
<evidence type="ECO:0000256" key="7">
    <source>
        <dbReference type="ARBA" id="ARBA00023180"/>
    </source>
</evidence>
<evidence type="ECO:0000256" key="2">
    <source>
        <dbReference type="ARBA" id="ARBA00007313"/>
    </source>
</evidence>
<dbReference type="STRING" id="30019.A0A0M4EEP8"/>
<feature type="domain" description="NUP210 Ig-like" evidence="12">
    <location>
        <begin position="21"/>
        <end position="110"/>
    </location>
</feature>
<dbReference type="InterPro" id="IPR055097">
    <property type="entry name" value="Ig_NUP210_2nd"/>
</dbReference>
<dbReference type="AlphaFoldDB" id="A0A0M4EEP8"/>
<dbReference type="Pfam" id="PF22963">
    <property type="entry name" value="Ig_NUP210_3rd"/>
    <property type="match status" value="1"/>
</dbReference>
<organism evidence="15 16">
    <name type="scientific">Drosophila busckii</name>
    <name type="common">Fruit fly</name>
    <dbReference type="NCBI Taxonomy" id="30019"/>
    <lineage>
        <taxon>Eukaryota</taxon>
        <taxon>Metazoa</taxon>
        <taxon>Ecdysozoa</taxon>
        <taxon>Arthropoda</taxon>
        <taxon>Hexapoda</taxon>
        <taxon>Insecta</taxon>
        <taxon>Pterygota</taxon>
        <taxon>Neoptera</taxon>
        <taxon>Endopterygota</taxon>
        <taxon>Diptera</taxon>
        <taxon>Brachycera</taxon>
        <taxon>Muscomorpha</taxon>
        <taxon>Ephydroidea</taxon>
        <taxon>Drosophilidae</taxon>
        <taxon>Drosophila</taxon>
    </lineage>
</organism>
<dbReference type="Pfam" id="PF26182">
    <property type="entry name" value="Ig_NUP210_5th"/>
    <property type="match status" value="1"/>
</dbReference>
<dbReference type="Pfam" id="PF24991">
    <property type="entry name" value="Ig_NUP210_4th"/>
    <property type="match status" value="1"/>
</dbReference>
<keyword evidence="7" id="KW-0325">Glycoprotein</keyword>
<feature type="domain" description="NUP210 Ig-like" evidence="10">
    <location>
        <begin position="639"/>
        <end position="733"/>
    </location>
</feature>
<evidence type="ECO:0000259" key="14">
    <source>
        <dbReference type="Pfam" id="PF24991"/>
    </source>
</evidence>
<dbReference type="InterPro" id="IPR056897">
    <property type="entry name" value="Ig_NUP210_4th"/>
</dbReference>
<dbReference type="InterPro" id="IPR045197">
    <property type="entry name" value="NUP210-like"/>
</dbReference>
<evidence type="ECO:0000259" key="10">
    <source>
        <dbReference type="Pfam" id="PF22962"/>
    </source>
</evidence>
<proteinExistence type="inferred from homology"/>
<feature type="chain" id="PRO_5005793147" evidence="9">
    <location>
        <begin position="21"/>
        <end position="798"/>
    </location>
</feature>
<dbReference type="InterPro" id="IPR008964">
    <property type="entry name" value="Invasin/intimin_cell_adhesion"/>
</dbReference>
<sequence>MHVLIYLFLLLFVAKSVVETAKLNHPRVLLPIFQHKSINFTLEVVDPNCYKWTSSRQDLISVTPVYNGFSECASQAVVTVQTRERRRNTAIVFAEELATGATLRCDVIVDTIDRLNVRTATRQLYLEEAPATFELHAFDSQGNEFFTLEGIEFNWEISSSSNSMPPALRFLTFSDSPFHVVPPALERFEASGVKGYMILLEGINTGTSKVAVSMPQHEYRDVPPIEVYISVLANIIIEPSEVTILAGDNINFRILQLKMDKLHDITDNRQYYLEMEDTEIAYLKSNSATGSRLGRTQIFLRDHNMPQQDNNTVDKPKGPSALLTVAEPQKLGISLLPHSNWITVKGERHEVALDLYAGDGQKITLGTRYNIGSELDETLFGILKKTRNGSRLYGEALKEGVTQVYGSYKELSVQAELHIYDELRLQPQMVILPYDPNTLKAQKLQFLASGGDGNYAWFSGNPQVLQIDGQGLATTEIRDIRLPGGAGAQELYEAGSLLTAHTTVRVALSKNQKVARQAQIYFLPPHKLEIKRYNFETALKDYVNLHVAVYTHVNGSYMPYTKCDNLHFQLDFQHQILQLENNAADVTTTAPEACHVLRLRATAVGSTSLRITYNFQDKLLQDTVDLHVFDPLSVLNPLENELVLPIGASRNIIYAHGPQRIFTLDAELTKAIDFNAKLIQVSEIEFDTQNAITAFNVLCRSLGETEFTYRVHNTLGALNFEAYNAQVTTKVHCVRPRFLKLYARQQLRSSCPVELRSSLLYLRDNENKFDIEIEVQDAKNRKLMNISSLHLEWEFAAG</sequence>
<dbReference type="InterPro" id="IPR055096">
    <property type="entry name" value="Ig_NUP210_1st"/>
</dbReference>
<protein>
    <submittedName>
        <fullName evidence="15">Gp210</fullName>
    </submittedName>
</protein>
<evidence type="ECO:0000256" key="8">
    <source>
        <dbReference type="ARBA" id="ARBA00023242"/>
    </source>
</evidence>
<accession>A0A0M4EEP8</accession>
<reference evidence="15 16" key="1">
    <citation type="submission" date="2015-08" db="EMBL/GenBank/DDBJ databases">
        <title>Ancestral chromatin configuration constrains chromatin evolution on differentiating sex chromosomes in Drosophila.</title>
        <authorList>
            <person name="Zhou Q."/>
            <person name="Bachtrog D."/>
        </authorList>
    </citation>
    <scope>NUCLEOTIDE SEQUENCE [LARGE SCALE GENOMIC DNA]</scope>
    <source>
        <tissue evidence="15">Whole larvae</tissue>
    </source>
</reference>
<evidence type="ECO:0000256" key="9">
    <source>
        <dbReference type="SAM" id="SignalP"/>
    </source>
</evidence>
<dbReference type="GO" id="GO:0031965">
    <property type="term" value="C:nuclear membrane"/>
    <property type="evidence" value="ECO:0007669"/>
    <property type="project" value="UniProtKB-SubCell"/>
</dbReference>
<keyword evidence="4 9" id="KW-0732">Signal</keyword>
<dbReference type="Pfam" id="PF22967">
    <property type="entry name" value="Ig_NUP210_1st"/>
    <property type="match status" value="1"/>
</dbReference>
<feature type="domain" description="NUP210 Ig-like" evidence="11">
    <location>
        <begin position="233"/>
        <end position="311"/>
    </location>
</feature>
<evidence type="ECO:0000256" key="4">
    <source>
        <dbReference type="ARBA" id="ARBA00022729"/>
    </source>
</evidence>
<keyword evidence="5" id="KW-1133">Transmembrane helix</keyword>
<evidence type="ECO:0000256" key="1">
    <source>
        <dbReference type="ARBA" id="ARBA00004590"/>
    </source>
</evidence>
<dbReference type="PANTHER" id="PTHR23019">
    <property type="entry name" value="NUCLEAR PORE MEMBRANE GLYCOPROTEIN GP210-RELATED"/>
    <property type="match status" value="1"/>
</dbReference>
<evidence type="ECO:0000256" key="6">
    <source>
        <dbReference type="ARBA" id="ARBA00023136"/>
    </source>
</evidence>
<dbReference type="InterPro" id="IPR055098">
    <property type="entry name" value="Ig_NUP210_3rd"/>
</dbReference>
<dbReference type="Pfam" id="PF22962">
    <property type="entry name" value="Ig_NUP210_7th"/>
    <property type="match status" value="1"/>
</dbReference>
<evidence type="ECO:0000256" key="5">
    <source>
        <dbReference type="ARBA" id="ARBA00022989"/>
    </source>
</evidence>
<dbReference type="OrthoDB" id="361283at2759"/>
<dbReference type="EMBL" id="CP012524">
    <property type="protein sequence ID" value="ALC42602.1"/>
    <property type="molecule type" value="Genomic_DNA"/>
</dbReference>
<evidence type="ECO:0000259" key="13">
    <source>
        <dbReference type="Pfam" id="PF22969"/>
    </source>
</evidence>
<keyword evidence="16" id="KW-1185">Reference proteome</keyword>
<keyword evidence="3" id="KW-0812">Transmembrane</keyword>
<dbReference type="SUPFAM" id="SSF49373">
    <property type="entry name" value="Invasin/intimin cell-adhesion fragments"/>
    <property type="match status" value="1"/>
</dbReference>
<evidence type="ECO:0000259" key="12">
    <source>
        <dbReference type="Pfam" id="PF22967"/>
    </source>
</evidence>
<feature type="signal peptide" evidence="9">
    <location>
        <begin position="1"/>
        <end position="20"/>
    </location>
</feature>
<keyword evidence="8" id="KW-0539">Nucleus</keyword>
<dbReference type="Proteomes" id="UP000494163">
    <property type="component" value="Chromosome 2R"/>
</dbReference>
<evidence type="ECO:0000313" key="15">
    <source>
        <dbReference type="EMBL" id="ALC42602.1"/>
    </source>
</evidence>
<feature type="non-terminal residue" evidence="15">
    <location>
        <position position="798"/>
    </location>
</feature>